<name>A0A0A9BE68_ARUDO</name>
<protein>
    <submittedName>
        <fullName evidence="1">Uncharacterized protein</fullName>
    </submittedName>
</protein>
<evidence type="ECO:0000313" key="1">
    <source>
        <dbReference type="EMBL" id="JAD59530.1"/>
    </source>
</evidence>
<dbReference type="EMBL" id="GBRH01238365">
    <property type="protein sequence ID" value="JAD59530.1"/>
    <property type="molecule type" value="Transcribed_RNA"/>
</dbReference>
<proteinExistence type="predicted"/>
<accession>A0A0A9BE68</accession>
<reference evidence="1" key="2">
    <citation type="journal article" date="2015" name="Data Brief">
        <title>Shoot transcriptome of the giant reed, Arundo donax.</title>
        <authorList>
            <person name="Barrero R.A."/>
            <person name="Guerrero F.D."/>
            <person name="Moolhuijzen P."/>
            <person name="Goolsby J.A."/>
            <person name="Tidwell J."/>
            <person name="Bellgard S.E."/>
            <person name="Bellgard M.I."/>
        </authorList>
    </citation>
    <scope>NUCLEOTIDE SEQUENCE</scope>
    <source>
        <tissue evidence="1">Shoot tissue taken approximately 20 cm above the soil surface</tissue>
    </source>
</reference>
<reference evidence="1" key="1">
    <citation type="submission" date="2014-09" db="EMBL/GenBank/DDBJ databases">
        <authorList>
            <person name="Magalhaes I.L.F."/>
            <person name="Oliveira U."/>
            <person name="Santos F.R."/>
            <person name="Vidigal T.H.D.A."/>
            <person name="Brescovit A.D."/>
            <person name="Santos A.J."/>
        </authorList>
    </citation>
    <scope>NUCLEOTIDE SEQUENCE</scope>
    <source>
        <tissue evidence="1">Shoot tissue taken approximately 20 cm above the soil surface</tissue>
    </source>
</reference>
<organism evidence="1">
    <name type="scientific">Arundo donax</name>
    <name type="common">Giant reed</name>
    <name type="synonym">Donax arundinaceus</name>
    <dbReference type="NCBI Taxonomy" id="35708"/>
    <lineage>
        <taxon>Eukaryota</taxon>
        <taxon>Viridiplantae</taxon>
        <taxon>Streptophyta</taxon>
        <taxon>Embryophyta</taxon>
        <taxon>Tracheophyta</taxon>
        <taxon>Spermatophyta</taxon>
        <taxon>Magnoliopsida</taxon>
        <taxon>Liliopsida</taxon>
        <taxon>Poales</taxon>
        <taxon>Poaceae</taxon>
        <taxon>PACMAD clade</taxon>
        <taxon>Arundinoideae</taxon>
        <taxon>Arundineae</taxon>
        <taxon>Arundo</taxon>
    </lineage>
</organism>
<sequence length="19" mass="2367">MATQNREEMRREIRVQSMT</sequence>
<dbReference type="AlphaFoldDB" id="A0A0A9BE68"/>